<evidence type="ECO:0000256" key="3">
    <source>
        <dbReference type="ARBA" id="ARBA00023004"/>
    </source>
</evidence>
<keyword evidence="1" id="KW-0001">2Fe-2S</keyword>
<dbReference type="Proteomes" id="UP001374803">
    <property type="component" value="Chromosome"/>
</dbReference>
<reference evidence="8" key="1">
    <citation type="submission" date="2021-12" db="EMBL/GenBank/DDBJ databases">
        <title>Discovery of the Pendulisporaceae a myxobacterial family with distinct sporulation behavior and unique specialized metabolism.</title>
        <authorList>
            <person name="Garcia R."/>
            <person name="Popoff A."/>
            <person name="Bader C.D."/>
            <person name="Loehr J."/>
            <person name="Walesch S."/>
            <person name="Walt C."/>
            <person name="Boldt J."/>
            <person name="Bunk B."/>
            <person name="Haeckl F.J.F.P.J."/>
            <person name="Gunesch A.P."/>
            <person name="Birkelbach J."/>
            <person name="Nuebel U."/>
            <person name="Pietschmann T."/>
            <person name="Bach T."/>
            <person name="Mueller R."/>
        </authorList>
    </citation>
    <scope>NUCLEOTIDE SEQUENCE</scope>
    <source>
        <strain evidence="8">MSr11367</strain>
    </source>
</reference>
<dbReference type="InterPro" id="IPR014349">
    <property type="entry name" value="Rieske_Fe-S_prot"/>
</dbReference>
<gene>
    <name evidence="8" type="ORF">LVJ94_28675</name>
</gene>
<dbReference type="PROSITE" id="PS51296">
    <property type="entry name" value="RIESKE"/>
    <property type="match status" value="1"/>
</dbReference>
<keyword evidence="6" id="KW-0472">Membrane</keyword>
<evidence type="ECO:0000256" key="4">
    <source>
        <dbReference type="ARBA" id="ARBA00023014"/>
    </source>
</evidence>
<feature type="transmembrane region" description="Helical" evidence="6">
    <location>
        <begin position="31"/>
        <end position="52"/>
    </location>
</feature>
<evidence type="ECO:0000313" key="8">
    <source>
        <dbReference type="EMBL" id="WXB00884.1"/>
    </source>
</evidence>
<dbReference type="SUPFAM" id="SSF50022">
    <property type="entry name" value="ISP domain"/>
    <property type="match status" value="1"/>
</dbReference>
<dbReference type="Pfam" id="PF00355">
    <property type="entry name" value="Rieske"/>
    <property type="match status" value="1"/>
</dbReference>
<dbReference type="RefSeq" id="WP_394830486.1">
    <property type="nucleotide sequence ID" value="NZ_CP089929.1"/>
</dbReference>
<keyword evidence="5" id="KW-1015">Disulfide bond</keyword>
<evidence type="ECO:0000313" key="9">
    <source>
        <dbReference type="Proteomes" id="UP001374803"/>
    </source>
</evidence>
<proteinExistence type="predicted"/>
<sequence>MSEDAKRHLPLWRRDFPIRWDEDHYVTRRQLAKFLTLGSAILVGANLAMVAAGRTRTSMAYPPQRLCAADALGPGESLLFRYPTAQDPCILVRTKTGALVAFSQVCTHLSCAVVYRPADDRLFCPCHEGVFACHEGTAGAEPLEGPPERPLPRITLDVRQGDVFATGVVS</sequence>
<organism evidence="8 9">
    <name type="scientific">Pendulispora rubella</name>
    <dbReference type="NCBI Taxonomy" id="2741070"/>
    <lineage>
        <taxon>Bacteria</taxon>
        <taxon>Pseudomonadati</taxon>
        <taxon>Myxococcota</taxon>
        <taxon>Myxococcia</taxon>
        <taxon>Myxococcales</taxon>
        <taxon>Sorangiineae</taxon>
        <taxon>Pendulisporaceae</taxon>
        <taxon>Pendulispora</taxon>
    </lineage>
</organism>
<evidence type="ECO:0000256" key="6">
    <source>
        <dbReference type="SAM" id="Phobius"/>
    </source>
</evidence>
<dbReference type="EMBL" id="CP089983">
    <property type="protein sequence ID" value="WXB00884.1"/>
    <property type="molecule type" value="Genomic_DNA"/>
</dbReference>
<keyword evidence="4" id="KW-0411">Iron-sulfur</keyword>
<dbReference type="Gene3D" id="2.102.10.10">
    <property type="entry name" value="Rieske [2Fe-2S] iron-sulphur domain"/>
    <property type="match status" value="1"/>
</dbReference>
<keyword evidence="6" id="KW-0812">Transmembrane</keyword>
<protein>
    <submittedName>
        <fullName evidence="8">Rieske 2Fe-2S domain-containing protein</fullName>
    </submittedName>
</protein>
<keyword evidence="3" id="KW-0408">Iron</keyword>
<accession>A0ABZ2KUB0</accession>
<evidence type="ECO:0000256" key="2">
    <source>
        <dbReference type="ARBA" id="ARBA00022723"/>
    </source>
</evidence>
<evidence type="ECO:0000259" key="7">
    <source>
        <dbReference type="PROSITE" id="PS51296"/>
    </source>
</evidence>
<name>A0ABZ2KUB0_9BACT</name>
<evidence type="ECO:0000256" key="5">
    <source>
        <dbReference type="ARBA" id="ARBA00023157"/>
    </source>
</evidence>
<dbReference type="InterPro" id="IPR036922">
    <property type="entry name" value="Rieske_2Fe-2S_sf"/>
</dbReference>
<dbReference type="InterPro" id="IPR017941">
    <property type="entry name" value="Rieske_2Fe-2S"/>
</dbReference>
<feature type="domain" description="Rieske" evidence="7">
    <location>
        <begin position="64"/>
        <end position="165"/>
    </location>
</feature>
<keyword evidence="9" id="KW-1185">Reference proteome</keyword>
<keyword evidence="2" id="KW-0479">Metal-binding</keyword>
<evidence type="ECO:0000256" key="1">
    <source>
        <dbReference type="ARBA" id="ARBA00022714"/>
    </source>
</evidence>
<keyword evidence="6" id="KW-1133">Transmembrane helix</keyword>
<dbReference type="PANTHER" id="PTHR10134">
    <property type="entry name" value="CYTOCHROME B-C1 COMPLEX SUBUNIT RIESKE, MITOCHONDRIAL"/>
    <property type="match status" value="1"/>
</dbReference>